<proteinExistence type="inferred from homology"/>
<dbReference type="GO" id="GO:0005886">
    <property type="term" value="C:plasma membrane"/>
    <property type="evidence" value="ECO:0007669"/>
    <property type="project" value="TreeGrafter"/>
</dbReference>
<keyword evidence="5" id="KW-1185">Reference proteome</keyword>
<dbReference type="Proteomes" id="UP000224567">
    <property type="component" value="Unassembled WGS sequence"/>
</dbReference>
<reference evidence="4 5" key="1">
    <citation type="journal article" date="2017" name="Genome Biol.">
        <title>New reference genome sequences of hot pepper reveal the massive evolution of plant disease-resistance genes by retroduplication.</title>
        <authorList>
            <person name="Kim S."/>
            <person name="Park J."/>
            <person name="Yeom S.I."/>
            <person name="Kim Y.M."/>
            <person name="Seo E."/>
            <person name="Kim K.T."/>
            <person name="Kim M.S."/>
            <person name="Lee J.M."/>
            <person name="Cheong K."/>
            <person name="Shin H.S."/>
            <person name="Kim S.B."/>
            <person name="Han K."/>
            <person name="Lee J."/>
            <person name="Park M."/>
            <person name="Lee H.A."/>
            <person name="Lee H.Y."/>
            <person name="Lee Y."/>
            <person name="Oh S."/>
            <person name="Lee J.H."/>
            <person name="Choi E."/>
            <person name="Choi E."/>
            <person name="Lee S.E."/>
            <person name="Jeon J."/>
            <person name="Kim H."/>
            <person name="Choi G."/>
            <person name="Song H."/>
            <person name="Lee J."/>
            <person name="Lee S.C."/>
            <person name="Kwon J.K."/>
            <person name="Lee H.Y."/>
            <person name="Koo N."/>
            <person name="Hong Y."/>
            <person name="Kim R.W."/>
            <person name="Kang W.H."/>
            <person name="Huh J.H."/>
            <person name="Kang B.C."/>
            <person name="Yang T.J."/>
            <person name="Lee Y.H."/>
            <person name="Bennetzen J.L."/>
            <person name="Choi D."/>
        </authorList>
    </citation>
    <scope>NUCLEOTIDE SEQUENCE [LARGE SCALE GENOMIC DNA]</scope>
    <source>
        <strain evidence="5">cv. PBC81</strain>
    </source>
</reference>
<sequence length="81" mass="8593">MRGAETTEQGNCSAVRGSPQCCEKEPVIIDLLPGVSYNMQTANCCKGGVLTSMTQDPRRYGAFFEMGIESASDDGSGPRIA</sequence>
<name>A0A2G2X552_CAPBA</name>
<dbReference type="PANTHER" id="PTHR31673">
    <property type="entry name" value="PROTEIN COBRA"/>
    <property type="match status" value="1"/>
</dbReference>
<evidence type="ECO:0000256" key="1">
    <source>
        <dbReference type="ARBA" id="ARBA00005507"/>
    </source>
</evidence>
<comment type="caution">
    <text evidence="4">The sequence shown here is derived from an EMBL/GenBank/DDBJ whole genome shotgun (WGS) entry which is preliminary data.</text>
</comment>
<comment type="similarity">
    <text evidence="1">Belongs to the COBRA family.</text>
</comment>
<dbReference type="GO" id="GO:0010215">
    <property type="term" value="P:cellulose microfibril organization"/>
    <property type="evidence" value="ECO:0007669"/>
    <property type="project" value="InterPro"/>
</dbReference>
<dbReference type="InterPro" id="IPR006918">
    <property type="entry name" value="COBRA_pln"/>
</dbReference>
<dbReference type="STRING" id="33114.A0A2G2X552"/>
<protein>
    <submittedName>
        <fullName evidence="4">COBRA-like protein 6</fullName>
    </submittedName>
</protein>
<reference evidence="5" key="2">
    <citation type="journal article" date="2017" name="J. Anim. Genet.">
        <title>Multiple reference genome sequences of hot pepper reveal the massive evolution of plant disease resistance genes by retroduplication.</title>
        <authorList>
            <person name="Kim S."/>
            <person name="Park J."/>
            <person name="Yeom S.-I."/>
            <person name="Kim Y.-M."/>
            <person name="Seo E."/>
            <person name="Kim K.-T."/>
            <person name="Kim M.-S."/>
            <person name="Lee J.M."/>
            <person name="Cheong K."/>
            <person name="Shin H.-S."/>
            <person name="Kim S.-B."/>
            <person name="Han K."/>
            <person name="Lee J."/>
            <person name="Park M."/>
            <person name="Lee H.-A."/>
            <person name="Lee H.-Y."/>
            <person name="Lee Y."/>
            <person name="Oh S."/>
            <person name="Lee J.H."/>
            <person name="Choi E."/>
            <person name="Choi E."/>
            <person name="Lee S.E."/>
            <person name="Jeon J."/>
            <person name="Kim H."/>
            <person name="Choi G."/>
            <person name="Song H."/>
            <person name="Lee J."/>
            <person name="Lee S.-C."/>
            <person name="Kwon J.-K."/>
            <person name="Lee H.-Y."/>
            <person name="Koo N."/>
            <person name="Hong Y."/>
            <person name="Kim R.W."/>
            <person name="Kang W.-H."/>
            <person name="Huh J.H."/>
            <person name="Kang B.-C."/>
            <person name="Yang T.-J."/>
            <person name="Lee Y.-H."/>
            <person name="Bennetzen J.L."/>
            <person name="Choi D."/>
        </authorList>
    </citation>
    <scope>NUCLEOTIDE SEQUENCE [LARGE SCALE GENOMIC DNA]</scope>
    <source>
        <strain evidence="5">cv. PBC81</strain>
    </source>
</reference>
<dbReference type="AlphaFoldDB" id="A0A2G2X552"/>
<evidence type="ECO:0000256" key="2">
    <source>
        <dbReference type="ARBA" id="ARBA00022729"/>
    </source>
</evidence>
<keyword evidence="2" id="KW-0732">Signal</keyword>
<keyword evidence="3" id="KW-0325">Glycoprotein</keyword>
<dbReference type="EMBL" id="MLFT02000003">
    <property type="protein sequence ID" value="PHT52618.1"/>
    <property type="molecule type" value="Genomic_DNA"/>
</dbReference>
<accession>A0A2G2X552</accession>
<dbReference type="Pfam" id="PF04833">
    <property type="entry name" value="COBRA"/>
    <property type="match status" value="1"/>
</dbReference>
<evidence type="ECO:0000313" key="4">
    <source>
        <dbReference type="EMBL" id="PHT52618.1"/>
    </source>
</evidence>
<dbReference type="GO" id="GO:0052324">
    <property type="term" value="P:plant-type cell wall cellulose biosynthetic process"/>
    <property type="evidence" value="ECO:0007669"/>
    <property type="project" value="TreeGrafter"/>
</dbReference>
<dbReference type="OrthoDB" id="1884438at2759"/>
<dbReference type="PANTHER" id="PTHR31673:SF30">
    <property type="entry name" value="COBRA-LIKE PROTEIN 6"/>
    <property type="match status" value="1"/>
</dbReference>
<organism evidence="4 5">
    <name type="scientific">Capsicum baccatum</name>
    <name type="common">Peruvian pepper</name>
    <dbReference type="NCBI Taxonomy" id="33114"/>
    <lineage>
        <taxon>Eukaryota</taxon>
        <taxon>Viridiplantae</taxon>
        <taxon>Streptophyta</taxon>
        <taxon>Embryophyta</taxon>
        <taxon>Tracheophyta</taxon>
        <taxon>Spermatophyta</taxon>
        <taxon>Magnoliopsida</taxon>
        <taxon>eudicotyledons</taxon>
        <taxon>Gunneridae</taxon>
        <taxon>Pentapetalae</taxon>
        <taxon>asterids</taxon>
        <taxon>lamiids</taxon>
        <taxon>Solanales</taxon>
        <taxon>Solanaceae</taxon>
        <taxon>Solanoideae</taxon>
        <taxon>Capsiceae</taxon>
        <taxon>Capsicum</taxon>
    </lineage>
</organism>
<evidence type="ECO:0000256" key="3">
    <source>
        <dbReference type="ARBA" id="ARBA00023180"/>
    </source>
</evidence>
<evidence type="ECO:0000313" key="5">
    <source>
        <dbReference type="Proteomes" id="UP000224567"/>
    </source>
</evidence>
<gene>
    <name evidence="4" type="ORF">CQW23_07080</name>
</gene>